<evidence type="ECO:0000313" key="1">
    <source>
        <dbReference type="EMBL" id="KAH3789655.1"/>
    </source>
</evidence>
<dbReference type="Pfam" id="PF09612">
    <property type="entry name" value="HtrL_YibB"/>
    <property type="match status" value="1"/>
</dbReference>
<keyword evidence="2" id="KW-1185">Reference proteome</keyword>
<dbReference type="AlphaFoldDB" id="A0A9D4EZK2"/>
<reference evidence="1" key="2">
    <citation type="submission" date="2020-11" db="EMBL/GenBank/DDBJ databases">
        <authorList>
            <person name="McCartney M.A."/>
            <person name="Auch B."/>
            <person name="Kono T."/>
            <person name="Mallez S."/>
            <person name="Becker A."/>
            <person name="Gohl D.M."/>
            <person name="Silverstein K.A.T."/>
            <person name="Koren S."/>
            <person name="Bechman K.B."/>
            <person name="Herman A."/>
            <person name="Abrahante J.E."/>
            <person name="Garbe J."/>
        </authorList>
    </citation>
    <scope>NUCLEOTIDE SEQUENCE</scope>
    <source>
        <strain evidence="1">Duluth1</strain>
        <tissue evidence="1">Whole animal</tissue>
    </source>
</reference>
<proteinExistence type="predicted"/>
<accession>A0A9D4EZK2</accession>
<dbReference type="OrthoDB" id="411632at2759"/>
<sequence>MPLSRIRSTAIWFSRKLGCRRNGVQQTEAENAATRDMTGLSSLNTRCLHTNDKRLLRILLAAACLSLFLQKTFFEPDPGIAIRKSESVLDARVFFTPNRTTVSAGHDLTVVTAFFDIGPFEKGSPGNYFTRTKYYLWSRSLMHIQNPLVVFTDSERFASHMKEQHNRSMENVRIILLNRNSSWAFKLRNQIEDIFNSPGYPKHLPNTVNAEYACAQLAKYDVMARAARDNYFKTRYFAWVDVGYLRESRLESKFYMKAPNGFDDKKIAMGLINSSLSMSTPVNDIFKENMVWVGGGLFLGEKSVIIQHEKQFKQAVDYFISVRLINTDQQVIYAMFSKEGTNVLKPKVELQIYRPPGDNEWFYLGTIMTHMMT</sequence>
<comment type="caution">
    <text evidence="1">The sequence shown here is derived from an EMBL/GenBank/DDBJ whole genome shotgun (WGS) entry which is preliminary data.</text>
</comment>
<dbReference type="EMBL" id="JAIWYP010000008">
    <property type="protein sequence ID" value="KAH3789655.1"/>
    <property type="molecule type" value="Genomic_DNA"/>
</dbReference>
<evidence type="ECO:0000313" key="2">
    <source>
        <dbReference type="Proteomes" id="UP000828390"/>
    </source>
</evidence>
<dbReference type="InterPro" id="IPR011735">
    <property type="entry name" value="WlaTC/HtrL_glycosyltransf"/>
</dbReference>
<gene>
    <name evidence="1" type="ORF">DPMN_167841</name>
</gene>
<dbReference type="Proteomes" id="UP000828390">
    <property type="component" value="Unassembled WGS sequence"/>
</dbReference>
<protein>
    <submittedName>
        <fullName evidence="1">Uncharacterized protein</fullName>
    </submittedName>
</protein>
<organism evidence="1 2">
    <name type="scientific">Dreissena polymorpha</name>
    <name type="common">Zebra mussel</name>
    <name type="synonym">Mytilus polymorpha</name>
    <dbReference type="NCBI Taxonomy" id="45954"/>
    <lineage>
        <taxon>Eukaryota</taxon>
        <taxon>Metazoa</taxon>
        <taxon>Spiralia</taxon>
        <taxon>Lophotrochozoa</taxon>
        <taxon>Mollusca</taxon>
        <taxon>Bivalvia</taxon>
        <taxon>Autobranchia</taxon>
        <taxon>Heteroconchia</taxon>
        <taxon>Euheterodonta</taxon>
        <taxon>Imparidentia</taxon>
        <taxon>Neoheterodontei</taxon>
        <taxon>Myida</taxon>
        <taxon>Dreissenoidea</taxon>
        <taxon>Dreissenidae</taxon>
        <taxon>Dreissena</taxon>
    </lineage>
</organism>
<name>A0A9D4EZK2_DREPO</name>
<reference evidence="1" key="1">
    <citation type="journal article" date="2019" name="bioRxiv">
        <title>The Genome of the Zebra Mussel, Dreissena polymorpha: A Resource for Invasive Species Research.</title>
        <authorList>
            <person name="McCartney M.A."/>
            <person name="Auch B."/>
            <person name="Kono T."/>
            <person name="Mallez S."/>
            <person name="Zhang Y."/>
            <person name="Obille A."/>
            <person name="Becker A."/>
            <person name="Abrahante J.E."/>
            <person name="Garbe J."/>
            <person name="Badalamenti J.P."/>
            <person name="Herman A."/>
            <person name="Mangelson H."/>
            <person name="Liachko I."/>
            <person name="Sullivan S."/>
            <person name="Sone E.D."/>
            <person name="Koren S."/>
            <person name="Silverstein K.A.T."/>
            <person name="Beckman K.B."/>
            <person name="Gohl D.M."/>
        </authorList>
    </citation>
    <scope>NUCLEOTIDE SEQUENCE</scope>
    <source>
        <strain evidence="1">Duluth1</strain>
        <tissue evidence="1">Whole animal</tissue>
    </source>
</reference>